<proteinExistence type="inferred from homology"/>
<organism evidence="3 4">
    <name type="scientific">Cognatilysobacter lacus</name>
    <dbReference type="NCBI Taxonomy" id="1643323"/>
    <lineage>
        <taxon>Bacteria</taxon>
        <taxon>Pseudomonadati</taxon>
        <taxon>Pseudomonadota</taxon>
        <taxon>Gammaproteobacteria</taxon>
        <taxon>Lysobacterales</taxon>
        <taxon>Lysobacteraceae</taxon>
        <taxon>Cognatilysobacter</taxon>
    </lineage>
</organism>
<gene>
    <name evidence="3" type="ORF">FW784_08990</name>
</gene>
<feature type="domain" description="UspA" evidence="2">
    <location>
        <begin position="236"/>
        <end position="300"/>
    </location>
</feature>
<dbReference type="CDD" id="cd00293">
    <property type="entry name" value="USP-like"/>
    <property type="match status" value="1"/>
</dbReference>
<dbReference type="Pfam" id="PF00582">
    <property type="entry name" value="Usp"/>
    <property type="match status" value="1"/>
</dbReference>
<protein>
    <submittedName>
        <fullName evidence="3">Universal stress protein</fullName>
    </submittedName>
</protein>
<reference evidence="3 4" key="1">
    <citation type="submission" date="2019-08" db="EMBL/GenBank/DDBJ databases">
        <title>Draft genome sequence of Lysobacter sp. UKS-15.</title>
        <authorList>
            <person name="Im W.-T."/>
        </authorList>
    </citation>
    <scope>NUCLEOTIDE SEQUENCE [LARGE SCALE GENOMIC DNA]</scope>
    <source>
        <strain evidence="3 4">UKS-15</strain>
    </source>
</reference>
<dbReference type="Gene3D" id="3.40.50.12370">
    <property type="match status" value="1"/>
</dbReference>
<evidence type="ECO:0000313" key="3">
    <source>
        <dbReference type="EMBL" id="TZF89198.1"/>
    </source>
</evidence>
<dbReference type="AlphaFoldDB" id="A0A5D8Z2I6"/>
<dbReference type="Proteomes" id="UP000323164">
    <property type="component" value="Unassembled WGS sequence"/>
</dbReference>
<dbReference type="EMBL" id="VTRV01000088">
    <property type="protein sequence ID" value="TZF89198.1"/>
    <property type="molecule type" value="Genomic_DNA"/>
</dbReference>
<evidence type="ECO:0000259" key="2">
    <source>
        <dbReference type="Pfam" id="PF00582"/>
    </source>
</evidence>
<evidence type="ECO:0000256" key="1">
    <source>
        <dbReference type="ARBA" id="ARBA00008791"/>
    </source>
</evidence>
<comment type="similarity">
    <text evidence="1">Belongs to the universal stress protein A family.</text>
</comment>
<accession>A0A5D8Z2I6</accession>
<evidence type="ECO:0000313" key="4">
    <source>
        <dbReference type="Proteomes" id="UP000323164"/>
    </source>
</evidence>
<dbReference type="SUPFAM" id="SSF52402">
    <property type="entry name" value="Adenine nucleotide alpha hydrolases-like"/>
    <property type="match status" value="2"/>
</dbReference>
<dbReference type="PRINTS" id="PR01438">
    <property type="entry name" value="UNVRSLSTRESS"/>
</dbReference>
<name>A0A5D8Z2I6_9GAMM</name>
<dbReference type="InterPro" id="IPR006016">
    <property type="entry name" value="UspA"/>
</dbReference>
<keyword evidence="4" id="KW-1185">Reference proteome</keyword>
<dbReference type="InterPro" id="IPR006015">
    <property type="entry name" value="Universal_stress_UspA"/>
</dbReference>
<comment type="caution">
    <text evidence="3">The sequence shown here is derived from an EMBL/GenBank/DDBJ whole genome shotgun (WGS) entry which is preliminary data.</text>
</comment>
<sequence>MRLTGINAPRERRCTVEALDPEQADMHDILVRAQTLGHWDEGVVAAALIAAEFGGSLTAVHVVPLGLPPMAFYDPGMLAAAAAIEADRQMREADGHADAFRTWATAMGARHPVWLTATGDASQALEYNAGWHDLLVVRLDPRDDDPWANPGGVGRIAVHARLPTLVLPAQCRFGGGFDTVAVAWNGTPGAARALHAAKHFVTRARQVVVLRSEPEPLAPLRHAFCLQDWLARHRPDAQIREIGDIGDGGEPTGAALLAAARREEAHLLVMGAYGHARFSEWVLGGVTRHVLNNTDRPLLMRH</sequence>